<sequence>MILPPSNRPVHGDTVEIIASTTSLTITGSITSQGVLRDGCGLVELTLPDADPQQRRDMERSTWIQYKLYRGGALVYSSGHLELRETRRDDNGALVLSASP</sequence>
<evidence type="ECO:0000313" key="2">
    <source>
        <dbReference type="Proteomes" id="UP001500418"/>
    </source>
</evidence>
<evidence type="ECO:0000313" key="1">
    <source>
        <dbReference type="EMBL" id="GAA0919735.1"/>
    </source>
</evidence>
<accession>A0ABN1NZK5</accession>
<proteinExistence type="predicted"/>
<reference evidence="1 2" key="1">
    <citation type="journal article" date="2019" name="Int. J. Syst. Evol. Microbiol.">
        <title>The Global Catalogue of Microorganisms (GCM) 10K type strain sequencing project: providing services to taxonomists for standard genome sequencing and annotation.</title>
        <authorList>
            <consortium name="The Broad Institute Genomics Platform"/>
            <consortium name="The Broad Institute Genome Sequencing Center for Infectious Disease"/>
            <person name="Wu L."/>
            <person name="Ma J."/>
        </authorList>
    </citation>
    <scope>NUCLEOTIDE SEQUENCE [LARGE SCALE GENOMIC DNA]</scope>
    <source>
        <strain evidence="1 2">JCM 11444</strain>
    </source>
</reference>
<comment type="caution">
    <text evidence="1">The sequence shown here is derived from an EMBL/GenBank/DDBJ whole genome shotgun (WGS) entry which is preliminary data.</text>
</comment>
<organism evidence="1 2">
    <name type="scientific">Streptomyces rhizosphaericus</name>
    <dbReference type="NCBI Taxonomy" id="114699"/>
    <lineage>
        <taxon>Bacteria</taxon>
        <taxon>Bacillati</taxon>
        <taxon>Actinomycetota</taxon>
        <taxon>Actinomycetes</taxon>
        <taxon>Kitasatosporales</taxon>
        <taxon>Streptomycetaceae</taxon>
        <taxon>Streptomyces</taxon>
        <taxon>Streptomyces violaceusniger group</taxon>
    </lineage>
</organism>
<gene>
    <name evidence="1" type="ORF">GCM10009575_011950</name>
</gene>
<dbReference type="Proteomes" id="UP001500418">
    <property type="component" value="Unassembled WGS sequence"/>
</dbReference>
<name>A0ABN1NZK5_9ACTN</name>
<protein>
    <recommendedName>
        <fullName evidence="3">DNA-binding protein</fullName>
    </recommendedName>
</protein>
<keyword evidence="2" id="KW-1185">Reference proteome</keyword>
<evidence type="ECO:0008006" key="3">
    <source>
        <dbReference type="Google" id="ProtNLM"/>
    </source>
</evidence>
<dbReference type="EMBL" id="BAAAID010000005">
    <property type="protein sequence ID" value="GAA0919735.1"/>
    <property type="molecule type" value="Genomic_DNA"/>
</dbReference>